<reference evidence="4" key="1">
    <citation type="submission" date="2022-01" db="EMBL/GenBank/DDBJ databases">
        <title>Genome-Based Taxonomic Classification of the Phylum Actinobacteria.</title>
        <authorList>
            <person name="Gao Y."/>
        </authorList>
    </citation>
    <scope>NUCLEOTIDE SEQUENCE</scope>
    <source>
        <strain evidence="4">KLBMP 8922</strain>
    </source>
</reference>
<dbReference type="Gene3D" id="3.40.1190.20">
    <property type="match status" value="1"/>
</dbReference>
<proteinExistence type="predicted"/>
<dbReference type="InterPro" id="IPR011611">
    <property type="entry name" value="PfkB_dom"/>
</dbReference>
<dbReference type="Pfam" id="PF00294">
    <property type="entry name" value="PfkB"/>
    <property type="match status" value="1"/>
</dbReference>
<sequence length="342" mass="35414">MGSLGDVRFDVVGVGALNVDVVVDVSGAGWALRDDEAAVGAGEMARLLGRAAPLPRRIVLGGSAFNTVAALARRQSLSRLGFVGVEGEVPFGATSFREHLRGLGVDVAALGTAPGHAGICLALEDRGVRSLRIAPGANVSMADHVAAVDVAEYLARARVVHLTSFLDERTPETLADLLADLRKRPTRPLVCLDPGHDWCVRPDAAVRSLVGMADLVLVNERELADLGNAVDLERVTVVVKRPGHAVIHRDGAAQRVDGGPPLRTDEIKHPTGAGDAFAAGLLAALTGNTQKAGTRGARGLPSDLAEPVRSGLVAARTHLLEGRDQGLAGAGPVPLIKGLTKG</sequence>
<evidence type="ECO:0000256" key="2">
    <source>
        <dbReference type="ARBA" id="ARBA00022777"/>
    </source>
</evidence>
<keyword evidence="1" id="KW-0808">Transferase</keyword>
<evidence type="ECO:0000313" key="5">
    <source>
        <dbReference type="Proteomes" id="UP001165378"/>
    </source>
</evidence>
<dbReference type="Proteomes" id="UP001165378">
    <property type="component" value="Unassembled WGS sequence"/>
</dbReference>
<accession>A0AA41U4K4</accession>
<dbReference type="RefSeq" id="WP_235055566.1">
    <property type="nucleotide sequence ID" value="NZ_JAKFHA010000019.1"/>
</dbReference>
<name>A0AA41U4K4_9ACTN</name>
<dbReference type="AlphaFoldDB" id="A0AA41U4K4"/>
<dbReference type="PANTHER" id="PTHR10584:SF166">
    <property type="entry name" value="RIBOKINASE"/>
    <property type="match status" value="1"/>
</dbReference>
<feature type="domain" description="Carbohydrate kinase PfkB" evidence="3">
    <location>
        <begin position="60"/>
        <end position="287"/>
    </location>
</feature>
<keyword evidence="5" id="KW-1185">Reference proteome</keyword>
<evidence type="ECO:0000256" key="1">
    <source>
        <dbReference type="ARBA" id="ARBA00022679"/>
    </source>
</evidence>
<keyword evidence="2 4" id="KW-0418">Kinase</keyword>
<dbReference type="InterPro" id="IPR029056">
    <property type="entry name" value="Ribokinase-like"/>
</dbReference>
<dbReference type="EMBL" id="JAKFHA010000019">
    <property type="protein sequence ID" value="MCF2530897.1"/>
    <property type="molecule type" value="Genomic_DNA"/>
</dbReference>
<evidence type="ECO:0000313" key="4">
    <source>
        <dbReference type="EMBL" id="MCF2530897.1"/>
    </source>
</evidence>
<protein>
    <submittedName>
        <fullName evidence="4">Carbohydrate kinase family protein</fullName>
    </submittedName>
</protein>
<gene>
    <name evidence="4" type="ORF">LZ495_27295</name>
</gene>
<comment type="caution">
    <text evidence="4">The sequence shown here is derived from an EMBL/GenBank/DDBJ whole genome shotgun (WGS) entry which is preliminary data.</text>
</comment>
<dbReference type="SUPFAM" id="SSF53613">
    <property type="entry name" value="Ribokinase-like"/>
    <property type="match status" value="1"/>
</dbReference>
<organism evidence="4 5">
    <name type="scientific">Yinghuangia soli</name>
    <dbReference type="NCBI Taxonomy" id="2908204"/>
    <lineage>
        <taxon>Bacteria</taxon>
        <taxon>Bacillati</taxon>
        <taxon>Actinomycetota</taxon>
        <taxon>Actinomycetes</taxon>
        <taxon>Kitasatosporales</taxon>
        <taxon>Streptomycetaceae</taxon>
        <taxon>Yinghuangia</taxon>
    </lineage>
</organism>
<dbReference type="GO" id="GO:0016301">
    <property type="term" value="F:kinase activity"/>
    <property type="evidence" value="ECO:0007669"/>
    <property type="project" value="UniProtKB-KW"/>
</dbReference>
<dbReference type="PANTHER" id="PTHR10584">
    <property type="entry name" value="SUGAR KINASE"/>
    <property type="match status" value="1"/>
</dbReference>
<evidence type="ECO:0000259" key="3">
    <source>
        <dbReference type="Pfam" id="PF00294"/>
    </source>
</evidence>